<feature type="domain" description="DUF418" evidence="2">
    <location>
        <begin position="244"/>
        <end position="402"/>
    </location>
</feature>
<evidence type="ECO:0000256" key="1">
    <source>
        <dbReference type="SAM" id="Phobius"/>
    </source>
</evidence>
<gene>
    <name evidence="3" type="ORF">LZ518_00130</name>
</gene>
<dbReference type="PANTHER" id="PTHR30590:SF2">
    <property type="entry name" value="INNER MEMBRANE PROTEIN"/>
    <property type="match status" value="1"/>
</dbReference>
<evidence type="ECO:0000313" key="3">
    <source>
        <dbReference type="EMBL" id="MCL6739549.1"/>
    </source>
</evidence>
<feature type="transmembrane region" description="Helical" evidence="1">
    <location>
        <begin position="285"/>
        <end position="316"/>
    </location>
</feature>
<organism evidence="3 4">
    <name type="scientific">Sphingomonas brevis</name>
    <dbReference type="NCBI Taxonomy" id="2908206"/>
    <lineage>
        <taxon>Bacteria</taxon>
        <taxon>Pseudomonadati</taxon>
        <taxon>Pseudomonadota</taxon>
        <taxon>Alphaproteobacteria</taxon>
        <taxon>Sphingomonadales</taxon>
        <taxon>Sphingomonadaceae</taxon>
        <taxon>Sphingomonas</taxon>
    </lineage>
</organism>
<feature type="transmembrane region" description="Helical" evidence="1">
    <location>
        <begin position="261"/>
        <end position="279"/>
    </location>
</feature>
<accession>A0ABT0S574</accession>
<dbReference type="PANTHER" id="PTHR30590">
    <property type="entry name" value="INNER MEMBRANE PROTEIN"/>
    <property type="match status" value="1"/>
</dbReference>
<keyword evidence="1" id="KW-1133">Transmembrane helix</keyword>
<keyword evidence="1" id="KW-0812">Transmembrane</keyword>
<reference evidence="3" key="1">
    <citation type="submission" date="2022-05" db="EMBL/GenBank/DDBJ databases">
        <authorList>
            <person name="Jo J.-H."/>
            <person name="Im W.-T."/>
        </authorList>
    </citation>
    <scope>NUCLEOTIDE SEQUENCE</scope>
    <source>
        <strain evidence="3">RB56-2</strain>
    </source>
</reference>
<feature type="transmembrane region" description="Helical" evidence="1">
    <location>
        <begin position="59"/>
        <end position="82"/>
    </location>
</feature>
<dbReference type="EMBL" id="JAMGBB010000001">
    <property type="protein sequence ID" value="MCL6739549.1"/>
    <property type="molecule type" value="Genomic_DNA"/>
</dbReference>
<feature type="transmembrane region" description="Helical" evidence="1">
    <location>
        <begin position="18"/>
        <end position="39"/>
    </location>
</feature>
<evidence type="ECO:0000259" key="2">
    <source>
        <dbReference type="Pfam" id="PF04235"/>
    </source>
</evidence>
<feature type="transmembrane region" description="Helical" evidence="1">
    <location>
        <begin position="363"/>
        <end position="379"/>
    </location>
</feature>
<feature type="transmembrane region" description="Helical" evidence="1">
    <location>
        <begin position="337"/>
        <end position="357"/>
    </location>
</feature>
<keyword evidence="4" id="KW-1185">Reference proteome</keyword>
<dbReference type="Proteomes" id="UP001165383">
    <property type="component" value="Unassembled WGS sequence"/>
</dbReference>
<name>A0ABT0S574_9SPHN</name>
<dbReference type="InterPro" id="IPR007349">
    <property type="entry name" value="DUF418"/>
</dbReference>
<dbReference type="Pfam" id="PF04235">
    <property type="entry name" value="DUF418"/>
    <property type="match status" value="1"/>
</dbReference>
<evidence type="ECO:0000313" key="4">
    <source>
        <dbReference type="Proteomes" id="UP001165383"/>
    </source>
</evidence>
<dbReference type="RefSeq" id="WP_249914033.1">
    <property type="nucleotide sequence ID" value="NZ_JAMGBB010000001.1"/>
</dbReference>
<sequence length="417" mass="46263">MATTSTNRIFSLDMIRGVAVMGIFSVNVIAFAMIEAAYFNPPAYGGWHGADLGLWATNMLVIDGKMRTLFSMLFGASTLLVIERAEAAGLSGPKVHIRRMLVLLCFGLIHYYLIWFGDILTLYATSGLIAFLFRRLPVYRLVALGSAFLLGSMMLFSGFIFTQYQADIAAHAPGATQAAIREWNDGLGNFFPTAAEIAKDRALHLGSWLEFVRHNLAHWTEQIGQTLVFMPETIGLMLLGMAGYKSGFLTGDWADADYTRIASIAIPIGLAAGAAIIAYDVLANFYIIGVFVAFIILATPFITIMAFGYAALIILLSRRHGWIAQRIAAAGRCAFTNYLGTSLIATFIFYGWGLGYYGSLSRWQAWLLVPLVWAVMLAWSKPWLEHFEYGPLEWAWRSLSRGQLQAMRRKRSRTLPA</sequence>
<comment type="caution">
    <text evidence="3">The sequence shown here is derived from an EMBL/GenBank/DDBJ whole genome shotgun (WGS) entry which is preliminary data.</text>
</comment>
<proteinExistence type="predicted"/>
<protein>
    <submittedName>
        <fullName evidence="3">DUF418 domain-containing protein</fullName>
    </submittedName>
</protein>
<feature type="transmembrane region" description="Helical" evidence="1">
    <location>
        <begin position="139"/>
        <end position="161"/>
    </location>
</feature>
<keyword evidence="1" id="KW-0472">Membrane</keyword>
<feature type="transmembrane region" description="Helical" evidence="1">
    <location>
        <begin position="103"/>
        <end position="133"/>
    </location>
</feature>
<dbReference type="InterPro" id="IPR052529">
    <property type="entry name" value="Bact_Transport_Assoc"/>
</dbReference>